<name>A0A9P6SNC1_9HELO</name>
<accession>A0A9P6SNC1</accession>
<dbReference type="PANTHER" id="PTHR13255:SF0">
    <property type="entry name" value="ATAXIN-10"/>
    <property type="match status" value="1"/>
</dbReference>
<feature type="region of interest" description="Disordered" evidence="6">
    <location>
        <begin position="327"/>
        <end position="361"/>
    </location>
</feature>
<dbReference type="InterPro" id="IPR051374">
    <property type="entry name" value="Ataxin-10/CTR86_families"/>
</dbReference>
<feature type="region of interest" description="Disordered" evidence="6">
    <location>
        <begin position="717"/>
        <end position="753"/>
    </location>
</feature>
<feature type="compositionally biased region" description="Basic and acidic residues" evidence="6">
    <location>
        <begin position="440"/>
        <end position="454"/>
    </location>
</feature>
<evidence type="ECO:0000313" key="9">
    <source>
        <dbReference type="Proteomes" id="UP000785200"/>
    </source>
</evidence>
<feature type="compositionally biased region" description="Pro residues" evidence="6">
    <location>
        <begin position="917"/>
        <end position="929"/>
    </location>
</feature>
<dbReference type="OrthoDB" id="379794at2759"/>
<evidence type="ECO:0000256" key="6">
    <source>
        <dbReference type="SAM" id="MobiDB-lite"/>
    </source>
</evidence>
<evidence type="ECO:0000256" key="5">
    <source>
        <dbReference type="ARBA" id="ARBA00044801"/>
    </source>
</evidence>
<feature type="domain" description="Ataxin-10" evidence="7">
    <location>
        <begin position="787"/>
        <end position="851"/>
    </location>
</feature>
<gene>
    <name evidence="8" type="ORF">D0Z07_7933</name>
</gene>
<proteinExistence type="inferred from homology"/>
<feature type="region of interest" description="Disordered" evidence="6">
    <location>
        <begin position="416"/>
        <end position="474"/>
    </location>
</feature>
<evidence type="ECO:0000256" key="2">
    <source>
        <dbReference type="ARBA" id="ARBA00022618"/>
    </source>
</evidence>
<evidence type="ECO:0000259" key="7">
    <source>
        <dbReference type="Pfam" id="PF09759"/>
    </source>
</evidence>
<feature type="compositionally biased region" description="Basic and acidic residues" evidence="6">
    <location>
        <begin position="339"/>
        <end position="353"/>
    </location>
</feature>
<reference evidence="8" key="1">
    <citation type="submission" date="2019-07" db="EMBL/GenBank/DDBJ databases">
        <title>Hyphodiscus hymeniophilus genome sequencing and assembly.</title>
        <authorList>
            <person name="Kramer G."/>
            <person name="Nodwell J."/>
        </authorList>
    </citation>
    <scope>NUCLEOTIDE SEQUENCE</scope>
    <source>
        <strain evidence="8">ATCC 34498</strain>
    </source>
</reference>
<evidence type="ECO:0000256" key="4">
    <source>
        <dbReference type="ARBA" id="ARBA00044746"/>
    </source>
</evidence>
<dbReference type="Pfam" id="PF09759">
    <property type="entry name" value="Atx10homo_assoc"/>
    <property type="match status" value="1"/>
</dbReference>
<evidence type="ECO:0000313" key="8">
    <source>
        <dbReference type="EMBL" id="KAG0645985.1"/>
    </source>
</evidence>
<dbReference type="EMBL" id="VNKQ01000017">
    <property type="protein sequence ID" value="KAG0645985.1"/>
    <property type="molecule type" value="Genomic_DNA"/>
</dbReference>
<dbReference type="InterPro" id="IPR019156">
    <property type="entry name" value="Ataxin-10_domain"/>
</dbReference>
<dbReference type="AlphaFoldDB" id="A0A9P6SNC1"/>
<organism evidence="8 9">
    <name type="scientific">Hyphodiscus hymeniophilus</name>
    <dbReference type="NCBI Taxonomy" id="353542"/>
    <lineage>
        <taxon>Eukaryota</taxon>
        <taxon>Fungi</taxon>
        <taxon>Dikarya</taxon>
        <taxon>Ascomycota</taxon>
        <taxon>Pezizomycotina</taxon>
        <taxon>Leotiomycetes</taxon>
        <taxon>Helotiales</taxon>
        <taxon>Hyphodiscaceae</taxon>
        <taxon>Hyphodiscus</taxon>
    </lineage>
</organism>
<evidence type="ECO:0000256" key="3">
    <source>
        <dbReference type="ARBA" id="ARBA00023306"/>
    </source>
</evidence>
<dbReference type="Proteomes" id="UP000785200">
    <property type="component" value="Unassembled WGS sequence"/>
</dbReference>
<keyword evidence="3" id="KW-0131">Cell cycle</keyword>
<dbReference type="PANTHER" id="PTHR13255">
    <property type="entry name" value="ATAXIN-10"/>
    <property type="match status" value="1"/>
</dbReference>
<feature type="compositionally biased region" description="Acidic residues" evidence="6">
    <location>
        <begin position="455"/>
        <end position="471"/>
    </location>
</feature>
<dbReference type="GO" id="GO:0051301">
    <property type="term" value="P:cell division"/>
    <property type="evidence" value="ECO:0007669"/>
    <property type="project" value="UniProtKB-KW"/>
</dbReference>
<comment type="similarity">
    <text evidence="1">Belongs to the ataxin-10 family.</text>
</comment>
<sequence>MFCIECGNSLPDQRDDSTICSKCKTPLATWWDESSQAFRTNRESILPSPYHINGGDHGKMTVRKNMQTIEERHFQGALICLDGHFERLPGFGDKTMAECRAMVKSALDASLNKADVRENLAKNVDIWMRLNIIFKHAIPILNARSLVQENADPPPPSSLDVPESANLILKNYAELVSDLHYLNSLLVISRNMLAIKETAQEICSAVGFDKTVNKLIVLCVNVTSKGYDGENVDEGSRVKLNEVTELYKKLLVTSLQHTHNWTMGNDRFKMAFWFEMLFDEDLHNDNIHELPPDDLNVTNVYNEVKNWLMRHSTKDKVAQDLLDKYTADVPTGRTPGPLPKEEIEGQSTPKDESTAPVWKPDLTDKYEQDRLYARVSHEVDVWWKRVRDANYEGWVVPMETIEDAVERAVLSKDNAMHRYMPGGGDPDRQYEQDYDEQPEDSAHDEIDDRSTREDNGEEDEEEDDDDDDDSYVEGPLRGLLTEIPNILDTKQIEALHMTVKACIVDSMGSGLTPVGENLQKTRCKMFLALDCGKNLLRELLVFIAVWEQTDQQFIFQITAQIIESFHHNALLPYAWNSLRILKDIVSPAQTVLLRLINYMFRARKDSPIYDDLRDYNRDAKLIHFLYNYFRCRVVPDCIALIYAQEQILLNKNHPSDFPVDLWDMERAKDGLSQYLDFISVIAEIPEMRPLLVEWEATYEMVMLLEALEAGVPRKGIDERSMPGLSRDPPAQPQGTQTNTVPPAPAPPLPPLHDTPHKFPWAGIKIQILIILTSLVAPTNARRQGPGNPTVQKQLLGFQGIMPLLNCCVYDGHNEYLKERATLCIKFVMEGSDEAQRFVRELVPVKQAQAQAQEAQITVAQAQAQKEWTPLDTSKVATGPILPPLPPSLKAATAAPPSQPASSNGIASSSSSTIQTNPTPPVLPPLPTPLPTRQQQTARAPPASTRAKAGALAEAKKNEKLTLENRALKKDLGFLKEKEKELSAMVGSSRGRTIELTDTASKIAAANRQVEEMRKFYERAGKDFDGKGGK</sequence>
<evidence type="ECO:0000256" key="1">
    <source>
        <dbReference type="ARBA" id="ARBA00008384"/>
    </source>
</evidence>
<dbReference type="GO" id="GO:0005829">
    <property type="term" value="C:cytosol"/>
    <property type="evidence" value="ECO:0007669"/>
    <property type="project" value="TreeGrafter"/>
</dbReference>
<keyword evidence="2" id="KW-0132">Cell division</keyword>
<comment type="function">
    <text evidence="4">May play a role in the regulation of cytokinesis.</text>
</comment>
<comment type="caution">
    <text evidence="8">The sequence shown here is derived from an EMBL/GenBank/DDBJ whole genome shotgun (WGS) entry which is preliminary data.</text>
</comment>
<feature type="compositionally biased region" description="Pro residues" evidence="6">
    <location>
        <begin position="741"/>
        <end position="752"/>
    </location>
</feature>
<feature type="compositionally biased region" description="Low complexity" evidence="6">
    <location>
        <begin position="890"/>
        <end position="916"/>
    </location>
</feature>
<keyword evidence="9" id="KW-1185">Reference proteome</keyword>
<protein>
    <recommendedName>
        <fullName evidence="5">Ataxin-10 homolog</fullName>
    </recommendedName>
</protein>
<feature type="region of interest" description="Disordered" evidence="6">
    <location>
        <begin position="873"/>
        <end position="955"/>
    </location>
</feature>